<sequence>MDGTEKTRDVSQNITSDAADAGYRLELIKELIDKSRRDVERYTGRVMLLWGALVFVTALVVGHLWQHTGNASWNLLWIFMAVVGIATASVMTRVRGVTPRSFVSKVTGFVWAAFGGSCFVVWILGVVAANLGLCPLPVTPVIILLMGFAGVVTGYIIDNRLIMGGATGGAVVCASYALIYAGPYEMIAMALAVLCELVIPGFFICLRHRRKA</sequence>
<name>A0AAW7JQU7_9BACT</name>
<dbReference type="EMBL" id="JAUEIF010000001">
    <property type="protein sequence ID" value="MDN0024275.1"/>
    <property type="molecule type" value="Genomic_DNA"/>
</dbReference>
<comment type="caution">
    <text evidence="3">The sequence shown here is derived from an EMBL/GenBank/DDBJ whole genome shotgun (WGS) entry which is preliminary data.</text>
</comment>
<evidence type="ECO:0000313" key="2">
    <source>
        <dbReference type="EMBL" id="MDN0021778.1"/>
    </source>
</evidence>
<feature type="transmembrane region" description="Helical" evidence="1">
    <location>
        <begin position="137"/>
        <end position="156"/>
    </location>
</feature>
<evidence type="ECO:0000313" key="3">
    <source>
        <dbReference type="EMBL" id="MDN0024275.1"/>
    </source>
</evidence>
<feature type="transmembrane region" description="Helical" evidence="1">
    <location>
        <begin position="71"/>
        <end position="94"/>
    </location>
</feature>
<accession>A0AAW7JQU7</accession>
<feature type="transmembrane region" description="Helical" evidence="1">
    <location>
        <begin position="46"/>
        <end position="65"/>
    </location>
</feature>
<dbReference type="Proteomes" id="UP001167831">
    <property type="component" value="Unassembled WGS sequence"/>
</dbReference>
<keyword evidence="1" id="KW-0812">Transmembrane</keyword>
<keyword evidence="1" id="KW-0472">Membrane</keyword>
<dbReference type="Proteomes" id="UP001168478">
    <property type="component" value="Unassembled WGS sequence"/>
</dbReference>
<evidence type="ECO:0000313" key="4">
    <source>
        <dbReference type="Proteomes" id="UP001167831"/>
    </source>
</evidence>
<evidence type="ECO:0000256" key="1">
    <source>
        <dbReference type="SAM" id="Phobius"/>
    </source>
</evidence>
<reference evidence="3" key="2">
    <citation type="submission" date="2023-08" db="EMBL/GenBank/DDBJ databases">
        <title>Identification and characterization of horizontal gene transfer across gut microbiota members of farm animals based on homology search.</title>
        <authorList>
            <person name="Schwarzerova J."/>
            <person name="Nykrynova M."/>
            <person name="Jureckova K."/>
            <person name="Cejkova D."/>
            <person name="Rychlik I."/>
        </authorList>
    </citation>
    <scope>NUCLEOTIDE SEQUENCE</scope>
    <source>
        <strain evidence="3">ET15</strain>
        <strain evidence="2">ET37</strain>
    </source>
</reference>
<dbReference type="AlphaFoldDB" id="A0AAW7JQU7"/>
<keyword evidence="4" id="KW-1185">Reference proteome</keyword>
<gene>
    <name evidence="2" type="ORF">QVN81_01885</name>
    <name evidence="3" type="ORF">QVN84_01880</name>
</gene>
<dbReference type="RefSeq" id="WP_273531660.1">
    <property type="nucleotide sequence ID" value="NZ_CALUKV010000009.1"/>
</dbReference>
<feature type="transmembrane region" description="Helical" evidence="1">
    <location>
        <begin position="106"/>
        <end position="131"/>
    </location>
</feature>
<keyword evidence="1" id="KW-1133">Transmembrane helix</keyword>
<evidence type="ECO:0000313" key="5">
    <source>
        <dbReference type="Proteomes" id="UP001168478"/>
    </source>
</evidence>
<reference evidence="3" key="1">
    <citation type="submission" date="2023-06" db="EMBL/GenBank/DDBJ databases">
        <authorList>
            <person name="Zeman M."/>
            <person name="Kubasova T."/>
            <person name="Jahodarova E."/>
            <person name="Nykrynova M."/>
            <person name="Rychlik I."/>
        </authorList>
    </citation>
    <scope>NUCLEOTIDE SEQUENCE</scope>
    <source>
        <strain evidence="3">ET15</strain>
        <strain evidence="2">ET37</strain>
    </source>
</reference>
<dbReference type="EMBL" id="JAUEIE010000001">
    <property type="protein sequence ID" value="MDN0021778.1"/>
    <property type="molecule type" value="Genomic_DNA"/>
</dbReference>
<feature type="transmembrane region" description="Helical" evidence="1">
    <location>
        <begin position="187"/>
        <end position="206"/>
    </location>
</feature>
<organism evidence="3 5">
    <name type="scientific">Leyella lascolaii</name>
    <dbReference type="NCBI Taxonomy" id="1776379"/>
    <lineage>
        <taxon>Bacteria</taxon>
        <taxon>Pseudomonadati</taxon>
        <taxon>Bacteroidota</taxon>
        <taxon>Bacteroidia</taxon>
        <taxon>Bacteroidales</taxon>
        <taxon>Prevotellaceae</taxon>
        <taxon>Leyella</taxon>
    </lineage>
</organism>
<proteinExistence type="predicted"/>
<feature type="transmembrane region" description="Helical" evidence="1">
    <location>
        <begin position="161"/>
        <end position="181"/>
    </location>
</feature>
<protein>
    <submittedName>
        <fullName evidence="3">Uncharacterized protein</fullName>
    </submittedName>
</protein>